<comment type="similarity">
    <text evidence="2">Belongs to the mitochondrion-specific ribosomal protein mL49 family.</text>
</comment>
<dbReference type="Gene3D" id="3.30.780.10">
    <property type="entry name" value="SUI1-like domain"/>
    <property type="match status" value="1"/>
</dbReference>
<feature type="non-terminal residue" evidence="9">
    <location>
        <position position="1"/>
    </location>
</feature>
<comment type="caution">
    <text evidence="9">The sequence shown here is derived from an EMBL/GenBank/DDBJ whole genome shotgun (WGS) entry which is preliminary data.</text>
</comment>
<protein>
    <recommendedName>
        <fullName evidence="6">Large ribosomal subunit protein mL49</fullName>
    </recommendedName>
    <alternativeName>
        <fullName evidence="7">39S ribosomal protein L49, mitochondrial</fullName>
    </alternativeName>
</protein>
<evidence type="ECO:0000256" key="1">
    <source>
        <dbReference type="ARBA" id="ARBA00004173"/>
    </source>
</evidence>
<keyword evidence="4" id="KW-0496">Mitochondrion</keyword>
<gene>
    <name evidence="9" type="primary">Mrpl49</name>
    <name evidence="9" type="ORF">GRAPIC_R15098</name>
</gene>
<dbReference type="Pfam" id="PF05046">
    <property type="entry name" value="Img2"/>
    <property type="match status" value="1"/>
</dbReference>
<keyword evidence="3" id="KW-0689">Ribosomal protein</keyword>
<evidence type="ECO:0000256" key="5">
    <source>
        <dbReference type="ARBA" id="ARBA00023274"/>
    </source>
</evidence>
<evidence type="ECO:0000256" key="8">
    <source>
        <dbReference type="SAM" id="MobiDB-lite"/>
    </source>
</evidence>
<organism evidence="9 10">
    <name type="scientific">Grantiella picta</name>
    <dbReference type="NCBI Taxonomy" id="266360"/>
    <lineage>
        <taxon>Eukaryota</taxon>
        <taxon>Metazoa</taxon>
        <taxon>Chordata</taxon>
        <taxon>Craniata</taxon>
        <taxon>Vertebrata</taxon>
        <taxon>Euteleostomi</taxon>
        <taxon>Archelosauria</taxon>
        <taxon>Archosauria</taxon>
        <taxon>Dinosauria</taxon>
        <taxon>Saurischia</taxon>
        <taxon>Theropoda</taxon>
        <taxon>Coelurosauria</taxon>
        <taxon>Aves</taxon>
        <taxon>Neognathae</taxon>
        <taxon>Neoaves</taxon>
        <taxon>Telluraves</taxon>
        <taxon>Australaves</taxon>
        <taxon>Passeriformes</taxon>
        <taxon>Meliphagoidea</taxon>
        <taxon>Meliphagidae</taxon>
        <taxon>Grantiella</taxon>
    </lineage>
</organism>
<keyword evidence="5" id="KW-0687">Ribonucleoprotein</keyword>
<dbReference type="GO" id="GO:0006412">
    <property type="term" value="P:translation"/>
    <property type="evidence" value="ECO:0007669"/>
    <property type="project" value="InterPro"/>
</dbReference>
<sequence>LGPPQSPPGPPRFEESTAEFSFVERLLPPSRIPDPPQHPKYPTPSGWSPPKGPPPELPYFVRRSRLHNLPVYTGQRHGRRLTALHHIHGDIWALQKDLKAFLGSLGIPEPQAQVNEVTGTLRLRGHWGPEVRRWLLERGF</sequence>
<evidence type="ECO:0000256" key="3">
    <source>
        <dbReference type="ARBA" id="ARBA00022980"/>
    </source>
</evidence>
<evidence type="ECO:0000256" key="7">
    <source>
        <dbReference type="ARBA" id="ARBA00035545"/>
    </source>
</evidence>
<feature type="non-terminal residue" evidence="9">
    <location>
        <position position="140"/>
    </location>
</feature>
<dbReference type="GO" id="GO:0003735">
    <property type="term" value="F:structural constituent of ribosome"/>
    <property type="evidence" value="ECO:0007669"/>
    <property type="project" value="InterPro"/>
</dbReference>
<keyword evidence="10" id="KW-1185">Reference proteome</keyword>
<dbReference type="EMBL" id="VZRM01004748">
    <property type="protein sequence ID" value="NWV37587.1"/>
    <property type="molecule type" value="Genomic_DNA"/>
</dbReference>
<reference evidence="9 10" key="1">
    <citation type="submission" date="2019-09" db="EMBL/GenBank/DDBJ databases">
        <title>Bird 10,000 Genomes (B10K) Project - Family phase.</title>
        <authorList>
            <person name="Zhang G."/>
        </authorList>
    </citation>
    <scope>NUCLEOTIDE SEQUENCE [LARGE SCALE GENOMIC DNA]</scope>
    <source>
        <strain evidence="9">B10K-DU-029-50</strain>
        <tissue evidence="9">Heart</tissue>
    </source>
</reference>
<proteinExistence type="inferred from homology"/>
<dbReference type="FunFam" id="3.30.780.10:FF:000009">
    <property type="entry name" value="39S ribosomal protein L49, mitochondrial"/>
    <property type="match status" value="1"/>
</dbReference>
<accession>A0A7K6EFT4</accession>
<dbReference type="AlphaFoldDB" id="A0A7K6EFT4"/>
<feature type="compositionally biased region" description="Pro residues" evidence="8">
    <location>
        <begin position="30"/>
        <end position="42"/>
    </location>
</feature>
<evidence type="ECO:0000313" key="9">
    <source>
        <dbReference type="EMBL" id="NWV37587.1"/>
    </source>
</evidence>
<comment type="subcellular location">
    <subcellularLocation>
        <location evidence="1">Mitochondrion</location>
    </subcellularLocation>
</comment>
<dbReference type="PANTHER" id="PTHR13477:SF0">
    <property type="entry name" value="LARGE RIBOSOMAL SUBUNIT PROTEIN ML49"/>
    <property type="match status" value="1"/>
</dbReference>
<dbReference type="PANTHER" id="PTHR13477">
    <property type="entry name" value="MITOCHONDRIAL 39S RIBOSOMAL PROTEIN L49"/>
    <property type="match status" value="1"/>
</dbReference>
<dbReference type="InterPro" id="IPR007740">
    <property type="entry name" value="Ribosomal_mL49"/>
</dbReference>
<evidence type="ECO:0000256" key="6">
    <source>
        <dbReference type="ARBA" id="ARBA00035191"/>
    </source>
</evidence>
<feature type="region of interest" description="Disordered" evidence="8">
    <location>
        <begin position="27"/>
        <end position="56"/>
    </location>
</feature>
<dbReference type="GO" id="GO:0005762">
    <property type="term" value="C:mitochondrial large ribosomal subunit"/>
    <property type="evidence" value="ECO:0007669"/>
    <property type="project" value="TreeGrafter"/>
</dbReference>
<evidence type="ECO:0000313" key="10">
    <source>
        <dbReference type="Proteomes" id="UP000575029"/>
    </source>
</evidence>
<evidence type="ECO:0000256" key="2">
    <source>
        <dbReference type="ARBA" id="ARBA00005677"/>
    </source>
</evidence>
<name>A0A7K6EFT4_9PASS</name>
<dbReference type="Proteomes" id="UP000575029">
    <property type="component" value="Unassembled WGS sequence"/>
</dbReference>
<evidence type="ECO:0000256" key="4">
    <source>
        <dbReference type="ARBA" id="ARBA00023128"/>
    </source>
</evidence>